<reference evidence="1 2" key="1">
    <citation type="submission" date="2024-01" db="EMBL/GenBank/DDBJ databases">
        <authorList>
            <person name="Waweru B."/>
        </authorList>
    </citation>
    <scope>NUCLEOTIDE SEQUENCE [LARGE SCALE GENOMIC DNA]</scope>
</reference>
<proteinExistence type="predicted"/>
<comment type="caution">
    <text evidence="1">The sequence shown here is derived from an EMBL/GenBank/DDBJ whole genome shotgun (WGS) entry which is preliminary data.</text>
</comment>
<dbReference type="AlphaFoldDB" id="A0AAV1RD58"/>
<protein>
    <submittedName>
        <fullName evidence="1">Uncharacterized protein</fullName>
    </submittedName>
</protein>
<sequence>EAHCPKQQTKLGRLSHDEVGARATNLRKNRENGQKLLKSPPFTGSNELLEVTSRIEDKAKGMDLIKPNREKPGVDRIGIE</sequence>
<name>A0AAV1RD58_9ROSI</name>
<feature type="non-terminal residue" evidence="1">
    <location>
        <position position="1"/>
    </location>
</feature>
<accession>A0AAV1RD58</accession>
<gene>
    <name evidence="1" type="ORF">DCAF_LOCUS9464</name>
</gene>
<dbReference type="EMBL" id="CAWUPB010000913">
    <property type="protein sequence ID" value="CAK7333390.1"/>
    <property type="molecule type" value="Genomic_DNA"/>
</dbReference>
<dbReference type="Proteomes" id="UP001314170">
    <property type="component" value="Unassembled WGS sequence"/>
</dbReference>
<evidence type="ECO:0000313" key="1">
    <source>
        <dbReference type="EMBL" id="CAK7333390.1"/>
    </source>
</evidence>
<keyword evidence="2" id="KW-1185">Reference proteome</keyword>
<evidence type="ECO:0000313" key="2">
    <source>
        <dbReference type="Proteomes" id="UP001314170"/>
    </source>
</evidence>
<organism evidence="1 2">
    <name type="scientific">Dovyalis caffra</name>
    <dbReference type="NCBI Taxonomy" id="77055"/>
    <lineage>
        <taxon>Eukaryota</taxon>
        <taxon>Viridiplantae</taxon>
        <taxon>Streptophyta</taxon>
        <taxon>Embryophyta</taxon>
        <taxon>Tracheophyta</taxon>
        <taxon>Spermatophyta</taxon>
        <taxon>Magnoliopsida</taxon>
        <taxon>eudicotyledons</taxon>
        <taxon>Gunneridae</taxon>
        <taxon>Pentapetalae</taxon>
        <taxon>rosids</taxon>
        <taxon>fabids</taxon>
        <taxon>Malpighiales</taxon>
        <taxon>Salicaceae</taxon>
        <taxon>Flacourtieae</taxon>
        <taxon>Dovyalis</taxon>
    </lineage>
</organism>